<evidence type="ECO:0000313" key="1">
    <source>
        <dbReference type="EMBL" id="LAA73626.1"/>
    </source>
</evidence>
<protein>
    <submittedName>
        <fullName evidence="1">Uncharacterized protein</fullName>
    </submittedName>
</protein>
<organism evidence="1">
    <name type="scientific">Micrurus lemniscatus lemniscatus</name>
    <dbReference type="NCBI Taxonomy" id="129467"/>
    <lineage>
        <taxon>Eukaryota</taxon>
        <taxon>Metazoa</taxon>
        <taxon>Chordata</taxon>
        <taxon>Craniata</taxon>
        <taxon>Vertebrata</taxon>
        <taxon>Euteleostomi</taxon>
        <taxon>Lepidosauria</taxon>
        <taxon>Squamata</taxon>
        <taxon>Bifurcata</taxon>
        <taxon>Unidentata</taxon>
        <taxon>Episquamata</taxon>
        <taxon>Toxicofera</taxon>
        <taxon>Serpentes</taxon>
        <taxon>Colubroidea</taxon>
        <taxon>Elapidae</taxon>
        <taxon>Elapinae</taxon>
        <taxon>Micrurus</taxon>
    </lineage>
</organism>
<reference evidence="1" key="2">
    <citation type="submission" date="2017-11" db="EMBL/GenBank/DDBJ databases">
        <title>Coralsnake Venomics: Analyses of Venom Gland Transcriptomes and Proteomes of Six Brazilian Taxa.</title>
        <authorList>
            <person name="Aird S.D."/>
            <person name="Jorge da Silva N."/>
            <person name="Qiu L."/>
            <person name="Villar-Briones A."/>
            <person name="Aparecida-Saddi V."/>
            <person name="Campos-Telles M.P."/>
            <person name="Grau M."/>
            <person name="Mikheyev A.S."/>
        </authorList>
    </citation>
    <scope>NUCLEOTIDE SEQUENCE</scope>
    <source>
        <tissue evidence="1">Venom_gland</tissue>
    </source>
</reference>
<name>A0A2D4HNX7_MICLE</name>
<accession>A0A2D4HNX7</accession>
<dbReference type="EMBL" id="IACK01050563">
    <property type="protein sequence ID" value="LAA73622.1"/>
    <property type="molecule type" value="Transcribed_RNA"/>
</dbReference>
<reference evidence="1" key="1">
    <citation type="submission" date="2017-07" db="EMBL/GenBank/DDBJ databases">
        <authorList>
            <person name="Mikheyev A."/>
            <person name="Grau M."/>
        </authorList>
    </citation>
    <scope>NUCLEOTIDE SEQUENCE</scope>
    <source>
        <tissue evidence="1">Venom_gland</tissue>
    </source>
</reference>
<dbReference type="EMBL" id="IACK01050566">
    <property type="protein sequence ID" value="LAA73626.1"/>
    <property type="molecule type" value="Transcribed_RNA"/>
</dbReference>
<dbReference type="AlphaFoldDB" id="A0A2D4HNX7"/>
<dbReference type="EMBL" id="IACK01050565">
    <property type="protein sequence ID" value="LAA73625.1"/>
    <property type="molecule type" value="Transcribed_RNA"/>
</dbReference>
<proteinExistence type="predicted"/>
<sequence length="119" mass="13806">MHLSYLYNQDFYKWAICSSPTLREMIRAFLKKAKTKAIFPTLAQSKCVGIATPKIPCQLVVTVCKKVEEPQHEKNCTKLILMAWSMVIIFIVRHKENEMKKASVALQMKYTIKILKEDI</sequence>